<feature type="compositionally biased region" description="Basic residues" evidence="1">
    <location>
        <begin position="144"/>
        <end position="155"/>
    </location>
</feature>
<dbReference type="AlphaFoldDB" id="A0A432JJ08"/>
<evidence type="ECO:0000256" key="1">
    <source>
        <dbReference type="SAM" id="MobiDB-lite"/>
    </source>
</evidence>
<dbReference type="EMBL" id="RXHI01000018">
    <property type="protein sequence ID" value="RUA22374.1"/>
    <property type="molecule type" value="Genomic_DNA"/>
</dbReference>
<name>A0A432JJ08_9GAMM</name>
<evidence type="ECO:0000259" key="2">
    <source>
        <dbReference type="Pfam" id="PF06119"/>
    </source>
</evidence>
<proteinExistence type="predicted"/>
<dbReference type="InterPro" id="IPR003886">
    <property type="entry name" value="NIDO_dom"/>
</dbReference>
<feature type="region of interest" description="Disordered" evidence="1">
    <location>
        <begin position="144"/>
        <end position="188"/>
    </location>
</feature>
<protein>
    <recommendedName>
        <fullName evidence="2">NIDO domain-containing protein</fullName>
    </recommendedName>
</protein>
<organism evidence="3">
    <name type="scientific">Billgrantia gudaonensis</name>
    <dbReference type="NCBI Taxonomy" id="376427"/>
    <lineage>
        <taxon>Bacteria</taxon>
        <taxon>Pseudomonadati</taxon>
        <taxon>Pseudomonadota</taxon>
        <taxon>Gammaproteobacteria</taxon>
        <taxon>Oceanospirillales</taxon>
        <taxon>Halomonadaceae</taxon>
        <taxon>Billgrantia</taxon>
    </lineage>
</organism>
<dbReference type="Pfam" id="PF06119">
    <property type="entry name" value="NIDO"/>
    <property type="match status" value="1"/>
</dbReference>
<accession>A0A432JJ08</accession>
<comment type="caution">
    <text evidence="3">The sequence shown here is derived from an EMBL/GenBank/DDBJ whole genome shotgun (WGS) entry which is preliminary data.</text>
</comment>
<sequence length="240" mass="26160">MPTAAPSPLPGGYYSYANDKLNAFQLQLVDAGNGNFDIVFRYEDINWTTGDASGANNGLGGRRSACWLLGRRRSELLRALLLGNQNFMLGLEDTVLAGSDEPGVWNFPCGPARFSASARRSDDSAAAMATTSWMAAAATTRFTGCRRRHHRRRRRRDDLLYGESGNNIPIGGPGENQLFGGSGKTQRYTPASATPSISAAAIMAISTTWWLATTSAIGSTASTPRFRRWPHERRLCRRSP</sequence>
<dbReference type="GO" id="GO:0007160">
    <property type="term" value="P:cell-matrix adhesion"/>
    <property type="evidence" value="ECO:0007669"/>
    <property type="project" value="InterPro"/>
</dbReference>
<evidence type="ECO:0000313" key="3">
    <source>
        <dbReference type="EMBL" id="RUA22374.1"/>
    </source>
</evidence>
<gene>
    <name evidence="3" type="ORF">DSL92_06255</name>
</gene>
<reference evidence="3" key="1">
    <citation type="submission" date="2018-12" db="EMBL/GenBank/DDBJ databases">
        <authorList>
            <person name="Jadhav K."/>
            <person name="Kushwaha B."/>
            <person name="Jadhav I."/>
        </authorList>
    </citation>
    <scope>NUCLEOTIDE SEQUENCE [LARGE SCALE GENOMIC DNA]</scope>
    <source>
        <strain evidence="3">SBS 10</strain>
    </source>
</reference>
<feature type="domain" description="NIDO" evidence="2">
    <location>
        <begin position="13"/>
        <end position="64"/>
    </location>
</feature>